<evidence type="ECO:0000313" key="2">
    <source>
        <dbReference type="Proteomes" id="UP001219934"/>
    </source>
</evidence>
<protein>
    <submittedName>
        <fullName evidence="1">Uncharacterized protein</fullName>
    </submittedName>
</protein>
<proteinExistence type="predicted"/>
<dbReference type="Proteomes" id="UP001219934">
    <property type="component" value="Unassembled WGS sequence"/>
</dbReference>
<evidence type="ECO:0000313" key="1">
    <source>
        <dbReference type="EMBL" id="KAJ4922965.1"/>
    </source>
</evidence>
<organism evidence="1 2">
    <name type="scientific">Pogonophryne albipinna</name>
    <dbReference type="NCBI Taxonomy" id="1090488"/>
    <lineage>
        <taxon>Eukaryota</taxon>
        <taxon>Metazoa</taxon>
        <taxon>Chordata</taxon>
        <taxon>Craniata</taxon>
        <taxon>Vertebrata</taxon>
        <taxon>Euteleostomi</taxon>
        <taxon>Actinopterygii</taxon>
        <taxon>Neopterygii</taxon>
        <taxon>Teleostei</taxon>
        <taxon>Neoteleostei</taxon>
        <taxon>Acanthomorphata</taxon>
        <taxon>Eupercaria</taxon>
        <taxon>Perciformes</taxon>
        <taxon>Notothenioidei</taxon>
        <taxon>Pogonophryne</taxon>
    </lineage>
</organism>
<dbReference type="EMBL" id="JAPTMU010000050">
    <property type="protein sequence ID" value="KAJ4922965.1"/>
    <property type="molecule type" value="Genomic_DNA"/>
</dbReference>
<dbReference type="AlphaFoldDB" id="A0AAD6F6Y7"/>
<reference evidence="1" key="1">
    <citation type="submission" date="2022-11" db="EMBL/GenBank/DDBJ databases">
        <title>Chromosome-level genome of Pogonophryne albipinna.</title>
        <authorList>
            <person name="Jo E."/>
        </authorList>
    </citation>
    <scope>NUCLEOTIDE SEQUENCE</scope>
    <source>
        <strain evidence="1">SGF0006</strain>
        <tissue evidence="1">Muscle</tissue>
    </source>
</reference>
<keyword evidence="2" id="KW-1185">Reference proteome</keyword>
<accession>A0AAD6F6Y7</accession>
<gene>
    <name evidence="1" type="ORF">JOQ06_021285</name>
</gene>
<name>A0AAD6F6Y7_9TELE</name>
<sequence length="142" mass="16010">MLEQFEKPWLEGFYNTISSKVKTMATTTKSIKIGDSKIYDLNVIYLRTIALVSSDRDVDVKDVLAYELAPVPTAMFTEDGMRICKAKSTLKKSLQRLTMAWEKALSSKSRKLGTNYQPLATWMHHSSKSSTKPLPSSQPVMT</sequence>
<comment type="caution">
    <text evidence="1">The sequence shown here is derived from an EMBL/GenBank/DDBJ whole genome shotgun (WGS) entry which is preliminary data.</text>
</comment>